<dbReference type="InterPro" id="IPR036938">
    <property type="entry name" value="PAP2/HPO_sf"/>
</dbReference>
<gene>
    <name evidence="4" type="ORF">C0216_06975</name>
</gene>
<keyword evidence="2" id="KW-1133">Transmembrane helix</keyword>
<evidence type="ECO:0000256" key="1">
    <source>
        <dbReference type="SAM" id="MobiDB-lite"/>
    </source>
</evidence>
<organism evidence="4 5">
    <name type="scientific">Streptomyces globosus</name>
    <dbReference type="NCBI Taxonomy" id="68209"/>
    <lineage>
        <taxon>Bacteria</taxon>
        <taxon>Bacillati</taxon>
        <taxon>Actinomycetota</taxon>
        <taxon>Actinomycetes</taxon>
        <taxon>Kitasatosporales</taxon>
        <taxon>Streptomycetaceae</taxon>
        <taxon>Streptomyces</taxon>
    </lineage>
</organism>
<reference evidence="4 5" key="1">
    <citation type="submission" date="2018-01" db="EMBL/GenBank/DDBJ databases">
        <title>Draft genome Sequence of streptomyces globosus LZH-48.</title>
        <authorList>
            <person name="Ran K."/>
            <person name="Li Z."/>
            <person name="Wei S."/>
            <person name="Dong R."/>
        </authorList>
    </citation>
    <scope>NUCLEOTIDE SEQUENCE [LARGE SCALE GENOMIC DNA]</scope>
    <source>
        <strain evidence="4 5">LZH-48</strain>
    </source>
</reference>
<keyword evidence="2" id="KW-0472">Membrane</keyword>
<feature type="transmembrane region" description="Helical" evidence="2">
    <location>
        <begin position="148"/>
        <end position="169"/>
    </location>
</feature>
<dbReference type="OrthoDB" id="4870188at2"/>
<feature type="transmembrane region" description="Helical" evidence="2">
    <location>
        <begin position="210"/>
        <end position="232"/>
    </location>
</feature>
<keyword evidence="2" id="KW-0812">Transmembrane</keyword>
<dbReference type="Pfam" id="PF01569">
    <property type="entry name" value="PAP2"/>
    <property type="match status" value="1"/>
</dbReference>
<feature type="region of interest" description="Disordered" evidence="1">
    <location>
        <begin position="262"/>
        <end position="288"/>
    </location>
</feature>
<feature type="transmembrane region" description="Helical" evidence="2">
    <location>
        <begin position="238"/>
        <end position="256"/>
    </location>
</feature>
<keyword evidence="5" id="KW-1185">Reference proteome</keyword>
<evidence type="ECO:0000313" key="5">
    <source>
        <dbReference type="Proteomes" id="UP000252004"/>
    </source>
</evidence>
<dbReference type="KEGG" id="sgz:C0216_06975"/>
<feature type="transmembrane region" description="Helical" evidence="2">
    <location>
        <begin position="123"/>
        <end position="141"/>
    </location>
</feature>
<evidence type="ECO:0000256" key="2">
    <source>
        <dbReference type="SAM" id="Phobius"/>
    </source>
</evidence>
<feature type="region of interest" description="Disordered" evidence="1">
    <location>
        <begin position="1"/>
        <end position="64"/>
    </location>
</feature>
<dbReference type="EMBL" id="CP030862">
    <property type="protein sequence ID" value="AXE23231.1"/>
    <property type="molecule type" value="Genomic_DNA"/>
</dbReference>
<feature type="compositionally biased region" description="Basic and acidic residues" evidence="1">
    <location>
        <begin position="1"/>
        <end position="11"/>
    </location>
</feature>
<accession>A0A344TX60</accession>
<proteinExistence type="predicted"/>
<dbReference type="AlphaFoldDB" id="A0A344TX60"/>
<feature type="domain" description="Phosphatidic acid phosphatase type 2/haloperoxidase" evidence="3">
    <location>
        <begin position="155"/>
        <end position="255"/>
    </location>
</feature>
<dbReference type="Proteomes" id="UP000252004">
    <property type="component" value="Chromosome"/>
</dbReference>
<feature type="transmembrane region" description="Helical" evidence="2">
    <location>
        <begin position="181"/>
        <end position="203"/>
    </location>
</feature>
<dbReference type="InterPro" id="IPR000326">
    <property type="entry name" value="PAP2/HPO"/>
</dbReference>
<sequence>MSETPRSRDSGGDTGTGLPQRRTGPAFAHTPHRSDSRPPHTPRGARQPGPGGRPGTIPPVPGRPATSSFSLRSVLLPTGALLGLALATWQVLASGPLLGPDERISAALVRTLPDAVTERLSDLGNVPVAVPVLVLAAAYALRRGNRSGALAAASAIALVPALVVPLKAWTARPGPLEPWAAGYFPSGHTATAAVAYGAAALLLRPYTRRPWPAAAALALTAATAAGLVLRGFHWPLDVLASLLLCVPLLYAVRLAVARGLRRGGPPPAPRRRGRPPPRAGRAPAPPDR</sequence>
<dbReference type="RefSeq" id="WP_114054413.1">
    <property type="nucleotide sequence ID" value="NZ_CP030862.1"/>
</dbReference>
<feature type="transmembrane region" description="Helical" evidence="2">
    <location>
        <begin position="73"/>
        <end position="92"/>
    </location>
</feature>
<evidence type="ECO:0000313" key="4">
    <source>
        <dbReference type="EMBL" id="AXE23231.1"/>
    </source>
</evidence>
<name>A0A344TX60_9ACTN</name>
<dbReference type="Gene3D" id="1.20.144.10">
    <property type="entry name" value="Phosphatidic acid phosphatase type 2/haloperoxidase"/>
    <property type="match status" value="1"/>
</dbReference>
<protein>
    <submittedName>
        <fullName evidence="4">Phosphoesterase</fullName>
    </submittedName>
</protein>
<dbReference type="SUPFAM" id="SSF48317">
    <property type="entry name" value="Acid phosphatase/Vanadium-dependent haloperoxidase"/>
    <property type="match status" value="1"/>
</dbReference>
<evidence type="ECO:0000259" key="3">
    <source>
        <dbReference type="Pfam" id="PF01569"/>
    </source>
</evidence>